<evidence type="ECO:0000256" key="12">
    <source>
        <dbReference type="ARBA" id="ARBA00022777"/>
    </source>
</evidence>
<evidence type="ECO:0000256" key="18">
    <source>
        <dbReference type="PROSITE-ProRule" id="PRU10141"/>
    </source>
</evidence>
<evidence type="ECO:0000256" key="10">
    <source>
        <dbReference type="ARBA" id="ARBA00022723"/>
    </source>
</evidence>
<evidence type="ECO:0000256" key="7">
    <source>
        <dbReference type="ARBA" id="ARBA00022527"/>
    </source>
</evidence>
<dbReference type="SMART" id="SM00220">
    <property type="entry name" value="S_TKc"/>
    <property type="match status" value="1"/>
</dbReference>
<evidence type="ECO:0000256" key="2">
    <source>
        <dbReference type="ARBA" id="ARBA00004279"/>
    </source>
</evidence>
<keyword evidence="10" id="KW-0479">Metal-binding</keyword>
<evidence type="ECO:0000256" key="15">
    <source>
        <dbReference type="ARBA" id="ARBA00023273"/>
    </source>
</evidence>
<dbReference type="FunFam" id="3.30.310.80:FF:000001">
    <property type="entry name" value="Non-specific serine/threonine protein kinase"/>
    <property type="match status" value="1"/>
</dbReference>
<dbReference type="GO" id="GO:0050321">
    <property type="term" value="F:tau-protein kinase activity"/>
    <property type="evidence" value="ECO:0007669"/>
    <property type="project" value="TreeGrafter"/>
</dbReference>
<keyword evidence="24" id="KW-1185">Reference proteome</keyword>
<dbReference type="Gene3D" id="3.30.200.20">
    <property type="entry name" value="Phosphorylase Kinase, domain 1"/>
    <property type="match status" value="2"/>
</dbReference>
<dbReference type="GO" id="GO:0005524">
    <property type="term" value="F:ATP binding"/>
    <property type="evidence" value="ECO:0007669"/>
    <property type="project" value="UniProtKB-UniRule"/>
</dbReference>
<dbReference type="InterPro" id="IPR015940">
    <property type="entry name" value="UBA"/>
</dbReference>
<dbReference type="Gene3D" id="3.30.310.80">
    <property type="entry name" value="Kinase associated domain 1, KA1"/>
    <property type="match status" value="1"/>
</dbReference>
<dbReference type="PROSITE" id="PS00107">
    <property type="entry name" value="PROTEIN_KINASE_ATP"/>
    <property type="match status" value="1"/>
</dbReference>
<evidence type="ECO:0000259" key="20">
    <source>
        <dbReference type="PROSITE" id="PS50011"/>
    </source>
</evidence>
<comment type="catalytic activity">
    <reaction evidence="16">
        <text>L-threonyl-[protein] + ATP = O-phospho-L-threonyl-[protein] + ADP + H(+)</text>
        <dbReference type="Rhea" id="RHEA:46608"/>
        <dbReference type="Rhea" id="RHEA-COMP:11060"/>
        <dbReference type="Rhea" id="RHEA-COMP:11605"/>
        <dbReference type="ChEBI" id="CHEBI:15378"/>
        <dbReference type="ChEBI" id="CHEBI:30013"/>
        <dbReference type="ChEBI" id="CHEBI:30616"/>
        <dbReference type="ChEBI" id="CHEBI:61977"/>
        <dbReference type="ChEBI" id="CHEBI:456216"/>
        <dbReference type="EC" id="2.7.11.1"/>
    </reaction>
</comment>
<dbReference type="PANTHER" id="PTHR24346">
    <property type="entry name" value="MAP/MICROTUBULE AFFINITY-REGULATING KINASE"/>
    <property type="match status" value="1"/>
</dbReference>
<dbReference type="Gene3D" id="1.10.8.10">
    <property type="entry name" value="DNA helicase RuvA subunit, C-terminal domain"/>
    <property type="match status" value="1"/>
</dbReference>
<dbReference type="FunFam" id="1.10.510.10:FF:000156">
    <property type="entry name" value="Serine/threonine-protein kinase SIK3 homolog"/>
    <property type="match status" value="1"/>
</dbReference>
<feature type="binding site" evidence="18">
    <location>
        <position position="75"/>
    </location>
    <ligand>
        <name>ATP</name>
        <dbReference type="ChEBI" id="CHEBI:30616"/>
    </ligand>
</feature>
<dbReference type="EC" id="2.7.11.1" evidence="5"/>
<evidence type="ECO:0000256" key="5">
    <source>
        <dbReference type="ARBA" id="ARBA00012513"/>
    </source>
</evidence>
<dbReference type="SMART" id="SM00165">
    <property type="entry name" value="UBA"/>
    <property type="match status" value="1"/>
</dbReference>
<evidence type="ECO:0000256" key="14">
    <source>
        <dbReference type="ARBA" id="ARBA00022842"/>
    </source>
</evidence>
<dbReference type="PROSITE" id="PS50011">
    <property type="entry name" value="PROTEIN_KINASE_DOM"/>
    <property type="match status" value="1"/>
</dbReference>
<evidence type="ECO:0000259" key="22">
    <source>
        <dbReference type="PROSITE" id="PS50032"/>
    </source>
</evidence>
<feature type="region of interest" description="Disordered" evidence="19">
    <location>
        <begin position="360"/>
        <end position="464"/>
    </location>
</feature>
<protein>
    <recommendedName>
        <fullName evidence="5">non-specific serine/threonine protein kinase</fullName>
        <ecNumber evidence="5">2.7.11.1</ecNumber>
    </recommendedName>
</protein>
<reference evidence="23" key="2">
    <citation type="submission" date="2025-09" db="UniProtKB">
        <authorList>
            <consortium name="Ensembl"/>
        </authorList>
    </citation>
    <scope>IDENTIFICATION</scope>
</reference>
<dbReference type="Pfam" id="PF00069">
    <property type="entry name" value="Pkinase"/>
    <property type="match status" value="1"/>
</dbReference>
<evidence type="ECO:0000256" key="17">
    <source>
        <dbReference type="ARBA" id="ARBA00048679"/>
    </source>
</evidence>
<dbReference type="GO" id="GO:0046872">
    <property type="term" value="F:metal ion binding"/>
    <property type="evidence" value="ECO:0007669"/>
    <property type="project" value="UniProtKB-KW"/>
</dbReference>
<comment type="catalytic activity">
    <reaction evidence="17">
        <text>L-seryl-[protein] + ATP = O-phospho-L-seryl-[protein] + ADP + H(+)</text>
        <dbReference type="Rhea" id="RHEA:17989"/>
        <dbReference type="Rhea" id="RHEA-COMP:9863"/>
        <dbReference type="Rhea" id="RHEA-COMP:11604"/>
        <dbReference type="ChEBI" id="CHEBI:15378"/>
        <dbReference type="ChEBI" id="CHEBI:29999"/>
        <dbReference type="ChEBI" id="CHEBI:30616"/>
        <dbReference type="ChEBI" id="CHEBI:83421"/>
        <dbReference type="ChEBI" id="CHEBI:456216"/>
        <dbReference type="EC" id="2.7.11.1"/>
    </reaction>
</comment>
<dbReference type="Ensembl" id="ENSSLUT00000043160.1">
    <property type="protein sequence ID" value="ENSSLUP00000041837.1"/>
    <property type="gene ID" value="ENSSLUG00000018021.1"/>
</dbReference>
<dbReference type="Proteomes" id="UP000694568">
    <property type="component" value="Unplaced"/>
</dbReference>
<organism evidence="23 24">
    <name type="scientific">Sander lucioperca</name>
    <name type="common">Pike-perch</name>
    <name type="synonym">Perca lucioperca</name>
    <dbReference type="NCBI Taxonomy" id="283035"/>
    <lineage>
        <taxon>Eukaryota</taxon>
        <taxon>Metazoa</taxon>
        <taxon>Chordata</taxon>
        <taxon>Craniata</taxon>
        <taxon>Vertebrata</taxon>
        <taxon>Euteleostomi</taxon>
        <taxon>Actinopterygii</taxon>
        <taxon>Neopterygii</taxon>
        <taxon>Teleostei</taxon>
        <taxon>Neoteleostei</taxon>
        <taxon>Acanthomorphata</taxon>
        <taxon>Eupercaria</taxon>
        <taxon>Perciformes</taxon>
        <taxon>Percoidei</taxon>
        <taxon>Percidae</taxon>
        <taxon>Luciopercinae</taxon>
        <taxon>Sander</taxon>
    </lineage>
</organism>
<dbReference type="CDD" id="cd14406">
    <property type="entry name" value="UBA_MARK2"/>
    <property type="match status" value="1"/>
</dbReference>
<feature type="compositionally biased region" description="Polar residues" evidence="19">
    <location>
        <begin position="430"/>
        <end position="441"/>
    </location>
</feature>
<feature type="compositionally biased region" description="Low complexity" evidence="19">
    <location>
        <begin position="477"/>
        <end position="488"/>
    </location>
</feature>
<evidence type="ECO:0000256" key="6">
    <source>
        <dbReference type="ARBA" id="ARBA00022490"/>
    </source>
</evidence>
<sequence length="632" mass="70754">MLTYCLLSSQETKSSGRSSMPRCRNSVATTTTDDQPHIGNYRLLKTIGKGNFAKVKLARHVLTGKELFREVRIMKMLNHPNIVKLFEVIETEKTLYLVMEYASGGEVFDYLVAHGRMKEKEARAKFRQIVSAVQYCHQKCIVHRDLKAENLLLDADMNIKIADFGFSNEFTLGNKLDTFCGSPPYAAPELFQGKKYDGPEVDVWSLGVILYTLVSGSLPFDGQNLKELRERVLRGKYRIPFYMSTDCENLLKKFLILNPSKRGSLEQIMRDRWMNVGHEEEELKPYIEPQPDYKDPRRTDIMLTMGFSQEEIQDSLVNQKYNDVMAAYLLLDYRNSEVHRFFLIPTGFLLHSTMPLINGLSEGGGQSDNRTAGEDSGRKGSGSSTTKVPASPLVPTDRKKSATPSTNSILSTGTSRSRNSPLTERATLGQGIQNGKDSAPTQRAPGASPSAHNISSAAASDRTNFSRGVGIRSTFHAGQQRGARDQQGSAYPGGPASPSLSHGNSQARRTHGATGIFSKFTSKFVRSQKDSAKPRSLRFTWSMKTTSSMEPMEMMREIRKVLDSNSCEYEMRERYMLLCVSGNPARDDFVQWEMEVCKLPRLSLNGVRFKRISGTSIAFKNIASKIANELKL</sequence>
<keyword evidence="8" id="KW-0597">Phosphoprotein</keyword>
<feature type="compositionally biased region" description="Polar residues" evidence="19">
    <location>
        <begin position="7"/>
        <end position="18"/>
    </location>
</feature>
<dbReference type="FunFam" id="3.30.200.20:FF:000003">
    <property type="entry name" value="Non-specific serine/threonine protein kinase"/>
    <property type="match status" value="1"/>
</dbReference>
<feature type="region of interest" description="Disordered" evidence="19">
    <location>
        <begin position="476"/>
        <end position="510"/>
    </location>
</feature>
<keyword evidence="9" id="KW-0808">Transferase</keyword>
<dbReference type="InterPro" id="IPR008271">
    <property type="entry name" value="Ser/Thr_kinase_AS"/>
</dbReference>
<comment type="similarity">
    <text evidence="4">Belongs to the protein kinase superfamily. CAMK Ser/Thr protein kinase family. SNF1 subfamily.</text>
</comment>
<dbReference type="PROSITE" id="PS50032">
    <property type="entry name" value="KA1"/>
    <property type="match status" value="1"/>
</dbReference>
<evidence type="ECO:0000259" key="21">
    <source>
        <dbReference type="PROSITE" id="PS50030"/>
    </source>
</evidence>
<dbReference type="GO" id="GO:0005737">
    <property type="term" value="C:cytoplasm"/>
    <property type="evidence" value="ECO:0007669"/>
    <property type="project" value="UniProtKB-SubCell"/>
</dbReference>
<feature type="domain" description="Protein kinase" evidence="20">
    <location>
        <begin position="41"/>
        <end position="274"/>
    </location>
</feature>
<evidence type="ECO:0000256" key="13">
    <source>
        <dbReference type="ARBA" id="ARBA00022840"/>
    </source>
</evidence>
<dbReference type="InterPro" id="IPR001772">
    <property type="entry name" value="KA1_dom"/>
</dbReference>
<feature type="domain" description="KA1" evidence="22">
    <location>
        <begin position="583"/>
        <end position="632"/>
    </location>
</feature>
<dbReference type="AlphaFoldDB" id="A0A8C9ZIU1"/>
<keyword evidence="12" id="KW-0418">Kinase</keyword>
<keyword evidence="13 18" id="KW-0067">ATP-binding</keyword>
<dbReference type="Gene3D" id="1.10.510.10">
    <property type="entry name" value="Transferase(Phosphotransferase) domain 1"/>
    <property type="match status" value="1"/>
</dbReference>
<dbReference type="GO" id="GO:0035556">
    <property type="term" value="P:intracellular signal transduction"/>
    <property type="evidence" value="ECO:0007669"/>
    <property type="project" value="TreeGrafter"/>
</dbReference>
<keyword evidence="15" id="KW-0966">Cell projection</keyword>
<feature type="domain" description="UBA" evidence="21">
    <location>
        <begin position="293"/>
        <end position="333"/>
    </location>
</feature>
<evidence type="ECO:0000256" key="3">
    <source>
        <dbReference type="ARBA" id="ARBA00004496"/>
    </source>
</evidence>
<feature type="compositionally biased region" description="Polar residues" evidence="19">
    <location>
        <begin position="450"/>
        <end position="464"/>
    </location>
</feature>
<evidence type="ECO:0000313" key="24">
    <source>
        <dbReference type="Proteomes" id="UP000694568"/>
    </source>
</evidence>
<dbReference type="Pfam" id="PF00627">
    <property type="entry name" value="UBA"/>
    <property type="match status" value="1"/>
</dbReference>
<dbReference type="GO" id="GO:0030425">
    <property type="term" value="C:dendrite"/>
    <property type="evidence" value="ECO:0007669"/>
    <property type="project" value="UniProtKB-SubCell"/>
</dbReference>
<keyword evidence="7" id="KW-0723">Serine/threonine-protein kinase</keyword>
<feature type="region of interest" description="Disordered" evidence="19">
    <location>
        <begin position="7"/>
        <end position="31"/>
    </location>
</feature>
<dbReference type="InterPro" id="IPR000719">
    <property type="entry name" value="Prot_kinase_dom"/>
</dbReference>
<evidence type="ECO:0000256" key="9">
    <source>
        <dbReference type="ARBA" id="ARBA00022679"/>
    </source>
</evidence>
<dbReference type="InterPro" id="IPR011009">
    <property type="entry name" value="Kinase-like_dom_sf"/>
</dbReference>
<name>A0A8C9ZIU1_SANLU</name>
<dbReference type="CDD" id="cd14072">
    <property type="entry name" value="STKc_MARK"/>
    <property type="match status" value="1"/>
</dbReference>
<dbReference type="InterPro" id="IPR049508">
    <property type="entry name" value="MARK1-4_cat"/>
</dbReference>
<dbReference type="PROSITE" id="PS00108">
    <property type="entry name" value="PROTEIN_KINASE_ST"/>
    <property type="match status" value="1"/>
</dbReference>
<dbReference type="InterPro" id="IPR028375">
    <property type="entry name" value="KA1/Ssp2_C"/>
</dbReference>
<evidence type="ECO:0000256" key="11">
    <source>
        <dbReference type="ARBA" id="ARBA00022741"/>
    </source>
</evidence>
<reference evidence="23" key="1">
    <citation type="submission" date="2025-08" db="UniProtKB">
        <authorList>
            <consortium name="Ensembl"/>
        </authorList>
    </citation>
    <scope>IDENTIFICATION</scope>
</reference>
<feature type="compositionally biased region" description="Polar residues" evidence="19">
    <location>
        <begin position="402"/>
        <end position="422"/>
    </location>
</feature>
<keyword evidence="11 18" id="KW-0547">Nucleotide-binding</keyword>
<evidence type="ECO:0000256" key="4">
    <source>
        <dbReference type="ARBA" id="ARBA00006234"/>
    </source>
</evidence>
<accession>A0A8C9ZIU1</accession>
<evidence type="ECO:0000256" key="19">
    <source>
        <dbReference type="SAM" id="MobiDB-lite"/>
    </source>
</evidence>
<dbReference type="SUPFAM" id="SSF56112">
    <property type="entry name" value="Protein kinase-like (PK-like)"/>
    <property type="match status" value="1"/>
</dbReference>
<dbReference type="PROSITE" id="PS50030">
    <property type="entry name" value="UBA"/>
    <property type="match status" value="1"/>
</dbReference>
<comment type="cofactor">
    <cofactor evidence="1">
        <name>Mg(2+)</name>
        <dbReference type="ChEBI" id="CHEBI:18420"/>
    </cofactor>
</comment>
<dbReference type="GeneTree" id="ENSGT00940000155031"/>
<dbReference type="InterPro" id="IPR017441">
    <property type="entry name" value="Protein_kinase_ATP_BS"/>
</dbReference>
<dbReference type="FunFam" id="1.10.8.10:FF:000005">
    <property type="entry name" value="Non-specific serine/threonine protein kinase"/>
    <property type="match status" value="1"/>
</dbReference>
<dbReference type="SUPFAM" id="SSF103243">
    <property type="entry name" value="KA1-like"/>
    <property type="match status" value="1"/>
</dbReference>
<dbReference type="PANTHER" id="PTHR24346:SF56">
    <property type="entry name" value="SERINE_THREONINE-PROTEIN KINASE MARK2"/>
    <property type="match status" value="1"/>
</dbReference>
<keyword evidence="14" id="KW-0460">Magnesium</keyword>
<keyword evidence="6" id="KW-0963">Cytoplasm</keyword>
<proteinExistence type="inferred from homology"/>
<evidence type="ECO:0000256" key="8">
    <source>
        <dbReference type="ARBA" id="ARBA00022553"/>
    </source>
</evidence>
<dbReference type="GO" id="GO:0000226">
    <property type="term" value="P:microtubule cytoskeleton organization"/>
    <property type="evidence" value="ECO:0007669"/>
    <property type="project" value="TreeGrafter"/>
</dbReference>
<feature type="compositionally biased region" description="Polar residues" evidence="19">
    <location>
        <begin position="498"/>
        <end position="507"/>
    </location>
</feature>
<evidence type="ECO:0000256" key="16">
    <source>
        <dbReference type="ARBA" id="ARBA00047899"/>
    </source>
</evidence>
<comment type="subcellular location">
    <subcellularLocation>
        <location evidence="2">Cell projection</location>
        <location evidence="2">Dendrite</location>
    </subcellularLocation>
    <subcellularLocation>
        <location evidence="3">Cytoplasm</location>
    </subcellularLocation>
</comment>
<evidence type="ECO:0000313" key="23">
    <source>
        <dbReference type="Ensembl" id="ENSSLUP00000041837.1"/>
    </source>
</evidence>
<evidence type="ECO:0000256" key="1">
    <source>
        <dbReference type="ARBA" id="ARBA00001946"/>
    </source>
</evidence>
<dbReference type="Pfam" id="PF02149">
    <property type="entry name" value="KA1"/>
    <property type="match status" value="1"/>
</dbReference>